<evidence type="ECO:0000313" key="2">
    <source>
        <dbReference type="EMBL" id="KGJ05079.1"/>
    </source>
</evidence>
<gene>
    <name evidence="2" type="ORF">IC63_11595</name>
</gene>
<comment type="caution">
    <text evidence="2">The sequence shown here is derived from an EMBL/GenBank/DDBJ whole genome shotgun (WGS) entry which is preliminary data.</text>
</comment>
<dbReference type="SUPFAM" id="SSF110997">
    <property type="entry name" value="Sporulation related repeat"/>
    <property type="match status" value="1"/>
</dbReference>
<dbReference type="EMBL" id="JRKS01000038">
    <property type="protein sequence ID" value="KGJ05079.1"/>
    <property type="molecule type" value="Genomic_DNA"/>
</dbReference>
<dbReference type="InterPro" id="IPR036680">
    <property type="entry name" value="SPOR-like_sf"/>
</dbReference>
<evidence type="ECO:0000313" key="3">
    <source>
        <dbReference type="Proteomes" id="UP000029917"/>
    </source>
</evidence>
<evidence type="ECO:0000259" key="1">
    <source>
        <dbReference type="PROSITE" id="PS51724"/>
    </source>
</evidence>
<dbReference type="STRING" id="690417.IC63_11595"/>
<reference evidence="2 3" key="2">
    <citation type="submission" date="2014-10" db="EMBL/GenBank/DDBJ databases">
        <title>Paracoccus sanguinis sp. nov., isolated from clinical specimens of New York State patients.</title>
        <authorList>
            <person name="Mingle L.A."/>
            <person name="Cole J.A."/>
            <person name="Lapierre P."/>
            <person name="Musser K.A."/>
        </authorList>
    </citation>
    <scope>NUCLEOTIDE SEQUENCE [LARGE SCALE GENOMIC DNA]</scope>
    <source>
        <strain evidence="2 3">HAMBI 3106</strain>
    </source>
</reference>
<dbReference type="Pfam" id="PF05036">
    <property type="entry name" value="SPOR"/>
    <property type="match status" value="1"/>
</dbReference>
<feature type="domain" description="SPOR" evidence="1">
    <location>
        <begin position="8"/>
        <end position="92"/>
    </location>
</feature>
<dbReference type="PROSITE" id="PS51724">
    <property type="entry name" value="SPOR"/>
    <property type="match status" value="1"/>
</dbReference>
<dbReference type="Proteomes" id="UP000029917">
    <property type="component" value="Unassembled WGS sequence"/>
</dbReference>
<name>A0A099F3W6_9RHOB</name>
<reference evidence="2 3" key="1">
    <citation type="submission" date="2014-09" db="EMBL/GenBank/DDBJ databases">
        <authorList>
            <person name="McGinnis J.M."/>
            <person name="Wolfgang W.J."/>
        </authorList>
    </citation>
    <scope>NUCLEOTIDE SEQUENCE [LARGE SCALE GENOMIC DNA]</scope>
    <source>
        <strain evidence="2 3">HAMBI 3106</strain>
    </source>
</reference>
<dbReference type="InterPro" id="IPR007730">
    <property type="entry name" value="SPOR-like_dom"/>
</dbReference>
<organism evidence="2 3">
    <name type="scientific">Paracoccus sphaerophysae</name>
    <dbReference type="NCBI Taxonomy" id="690417"/>
    <lineage>
        <taxon>Bacteria</taxon>
        <taxon>Pseudomonadati</taxon>
        <taxon>Pseudomonadota</taxon>
        <taxon>Alphaproteobacteria</taxon>
        <taxon>Rhodobacterales</taxon>
        <taxon>Paracoccaceae</taxon>
        <taxon>Paracoccus</taxon>
    </lineage>
</organism>
<protein>
    <recommendedName>
        <fullName evidence="1">SPOR domain-containing protein</fullName>
    </recommendedName>
</protein>
<accession>A0A099F3W6</accession>
<proteinExistence type="predicted"/>
<dbReference type="Gene3D" id="3.30.70.1070">
    <property type="entry name" value="Sporulation related repeat"/>
    <property type="match status" value="1"/>
</dbReference>
<dbReference type="GO" id="GO:0042834">
    <property type="term" value="F:peptidoglycan binding"/>
    <property type="evidence" value="ECO:0007669"/>
    <property type="project" value="InterPro"/>
</dbReference>
<dbReference type="AlphaFoldDB" id="A0A099F3W6"/>
<sequence>MAPVQQASVASGAPLVQIGAFDSGAIAESEWSRVSARYGELFSGKAPVVQEHKAGGRTFYRLRVAGFDNRDDARKFCAALIEAGTDCIPAVAK</sequence>
<keyword evidence="3" id="KW-1185">Reference proteome</keyword>